<dbReference type="Pfam" id="PF22099">
    <property type="entry name" value="MRS2-like"/>
    <property type="match status" value="1"/>
</dbReference>
<evidence type="ECO:0000256" key="7">
    <source>
        <dbReference type="ARBA" id="ARBA00022946"/>
    </source>
</evidence>
<dbReference type="InterPro" id="IPR039204">
    <property type="entry name" value="MRS2-like"/>
</dbReference>
<organism evidence="16 17">
    <name type="scientific">Cladonia borealis</name>
    <dbReference type="NCBI Taxonomy" id="184061"/>
    <lineage>
        <taxon>Eukaryota</taxon>
        <taxon>Fungi</taxon>
        <taxon>Dikarya</taxon>
        <taxon>Ascomycota</taxon>
        <taxon>Pezizomycotina</taxon>
        <taxon>Lecanoromycetes</taxon>
        <taxon>OSLEUM clade</taxon>
        <taxon>Lecanoromycetidae</taxon>
        <taxon>Lecanorales</taxon>
        <taxon>Lecanorineae</taxon>
        <taxon>Cladoniaceae</taxon>
        <taxon>Cladonia</taxon>
    </lineage>
</organism>
<dbReference type="AlphaFoldDB" id="A0AA39QSS3"/>
<keyword evidence="7" id="KW-0809">Transit peptide</keyword>
<dbReference type="CDD" id="cd12823">
    <property type="entry name" value="Mrs2_Mfm1p-like"/>
    <property type="match status" value="1"/>
</dbReference>
<feature type="transmembrane region" description="Helical" evidence="14">
    <location>
        <begin position="461"/>
        <end position="482"/>
    </location>
</feature>
<dbReference type="EMBL" id="JAFEKC020000024">
    <property type="protein sequence ID" value="KAK0507410.1"/>
    <property type="molecule type" value="Genomic_DNA"/>
</dbReference>
<dbReference type="Gene3D" id="2.40.128.330">
    <property type="match status" value="1"/>
</dbReference>
<protein>
    <recommendedName>
        <fullName evidence="14">Magnesium transporter</fullName>
    </recommendedName>
</protein>
<comment type="caution">
    <text evidence="16">The sequence shown here is derived from an EMBL/GenBank/DDBJ whole genome shotgun (WGS) entry which is preliminary data.</text>
</comment>
<dbReference type="FunFam" id="1.20.58.340:FF:000005">
    <property type="entry name" value="Inner membrane magnesium transporter MRS2"/>
    <property type="match status" value="1"/>
</dbReference>
<keyword evidence="5 14" id="KW-0999">Mitochondrion inner membrane</keyword>
<comment type="similarity">
    <text evidence="2 14">Belongs to the CorA metal ion transporter (MIT) (TC 1.A.35) family.</text>
</comment>
<dbReference type="GO" id="GO:0005743">
    <property type="term" value="C:mitochondrial inner membrane"/>
    <property type="evidence" value="ECO:0007669"/>
    <property type="project" value="UniProtKB-SubCell"/>
</dbReference>
<evidence type="ECO:0000313" key="17">
    <source>
        <dbReference type="Proteomes" id="UP001166286"/>
    </source>
</evidence>
<evidence type="ECO:0000256" key="9">
    <source>
        <dbReference type="ARBA" id="ARBA00023065"/>
    </source>
</evidence>
<comment type="subunit">
    <text evidence="13">Homopentamer. Forms homooligomers. Interacts with MFM1.</text>
</comment>
<evidence type="ECO:0000256" key="10">
    <source>
        <dbReference type="ARBA" id="ARBA00023128"/>
    </source>
</evidence>
<keyword evidence="11 14" id="KW-0472">Membrane</keyword>
<keyword evidence="4 14" id="KW-0812">Transmembrane</keyword>
<dbReference type="PANTHER" id="PTHR13890">
    <property type="entry name" value="RNA SPLICING PROTEIN MRS2, MITOCHONDRIAL"/>
    <property type="match status" value="1"/>
</dbReference>
<evidence type="ECO:0000256" key="3">
    <source>
        <dbReference type="ARBA" id="ARBA00022448"/>
    </source>
</evidence>
<comment type="subcellular location">
    <subcellularLocation>
        <location evidence="1 14">Mitochondrion inner membrane</location>
        <topology evidence="1 14">Multi-pass membrane protein</topology>
    </subcellularLocation>
</comment>
<dbReference type="Proteomes" id="UP001166286">
    <property type="component" value="Unassembled WGS sequence"/>
</dbReference>
<keyword evidence="10" id="KW-0496">Mitochondrion</keyword>
<keyword evidence="9 14" id="KW-0406">Ion transport</keyword>
<evidence type="ECO:0000256" key="11">
    <source>
        <dbReference type="ARBA" id="ARBA00023136"/>
    </source>
</evidence>
<gene>
    <name evidence="16" type="ORF">JMJ35_010448</name>
</gene>
<keyword evidence="6 14" id="KW-0460">Magnesium</keyword>
<evidence type="ECO:0000256" key="13">
    <source>
        <dbReference type="ARBA" id="ARBA00046701"/>
    </source>
</evidence>
<evidence type="ECO:0000256" key="14">
    <source>
        <dbReference type="RuleBase" id="RU366042"/>
    </source>
</evidence>
<evidence type="ECO:0000256" key="15">
    <source>
        <dbReference type="SAM" id="MobiDB-lite"/>
    </source>
</evidence>
<proteinExistence type="inferred from homology"/>
<keyword evidence="3 14" id="KW-0813">Transport</keyword>
<dbReference type="PANTHER" id="PTHR13890:SF0">
    <property type="entry name" value="MAGNESIUM TRANSPORTER MRS2 HOMOLOG, MITOCHONDRIAL"/>
    <property type="match status" value="1"/>
</dbReference>
<comment type="caution">
    <text evidence="14">Lacks conserved residue(s) required for the propagation of feature annotation.</text>
</comment>
<dbReference type="GO" id="GO:0045016">
    <property type="term" value="P:mitochondrial magnesium ion transmembrane transport"/>
    <property type="evidence" value="ECO:0007669"/>
    <property type="project" value="UniProtKB-ARBA"/>
</dbReference>
<evidence type="ECO:0000256" key="5">
    <source>
        <dbReference type="ARBA" id="ARBA00022792"/>
    </source>
</evidence>
<dbReference type="Gene3D" id="1.20.58.340">
    <property type="entry name" value="Magnesium transport protein CorA, transmembrane region"/>
    <property type="match status" value="1"/>
</dbReference>
<evidence type="ECO:0000256" key="1">
    <source>
        <dbReference type="ARBA" id="ARBA00004448"/>
    </source>
</evidence>
<reference evidence="16" key="1">
    <citation type="submission" date="2023-03" db="EMBL/GenBank/DDBJ databases">
        <title>Complete genome of Cladonia borealis.</title>
        <authorList>
            <person name="Park H."/>
        </authorList>
    </citation>
    <scope>NUCLEOTIDE SEQUENCE</scope>
    <source>
        <strain evidence="16">ANT050790</strain>
    </source>
</reference>
<comment type="function">
    <text evidence="12">High-conductance magnesium-selective channel that mediates the influx of magnesium into the mitochondrial matrix. Essential for the splicing of mRNA group II introns in mitochondria by affecting mitochondrial magnesium concentrations, which are critical for group II intron splicing. It also suppresses a variety of mitochondrial intron mutations and its absence may disturb the assembly of mitochondrial membrane complexes.</text>
</comment>
<feature type="region of interest" description="Disordered" evidence="15">
    <location>
        <begin position="38"/>
        <end position="68"/>
    </location>
</feature>
<evidence type="ECO:0000256" key="2">
    <source>
        <dbReference type="ARBA" id="ARBA00009765"/>
    </source>
</evidence>
<evidence type="ECO:0000256" key="12">
    <source>
        <dbReference type="ARBA" id="ARBA00046105"/>
    </source>
</evidence>
<sequence length="589" mass="66184">MRPSPALPVSTPSLPVLRYLQAQSEQVGFFTHSRAATCQSSQPKGSRAKPWSPQVPSTTTRSLTTTPRHQATVESSLLNLDFLRPNNKHAPAYPFTFASAQRQKDISRVRPTATNRHGSTDPRPLLKRLWKLKEAREKTGLKSTDLPPLPSFLDGYNGANIGRNKTGKAGNELKLRCTEFDVNGNVTLMDGEFKKSELIAKYGLLPRDLRKIDSSLLPHILVRPSAILINLLHLRVLIKHNCVLVLDAYGTTDSYTQSQFMYDLQGKLGQKESSRQAGSLPYEFRAMEAVLISVTTGLEEEFKGVAQPVMRVLQELEEDIDREKLRHLLIFSKRLGTFEQKARLVRDAIDDILEADDDLVAMYLTERAQGKVREEDDHTEVEMLLESYHKVCDEIVQAAGNLVSNIRNTEEVVKAILDANRNSLMLLDLKFSIGTLGIGSGAWVASLYGMNLKNFLEESDLGFMGVTAWSAVFAAVVCAYGLKKLRKVQRVSMWGERGLGRRGTWRDVMGLAAPGEGGRGREALERRAREGLEWRGREGLERGDERLDFRALEEAEAELPVVVKENPEWGKEKPAWLKEREMYEKKKKG</sequence>
<accession>A0AA39QSS3</accession>
<evidence type="ECO:0000256" key="4">
    <source>
        <dbReference type="ARBA" id="ARBA00022692"/>
    </source>
</evidence>
<evidence type="ECO:0000256" key="6">
    <source>
        <dbReference type="ARBA" id="ARBA00022842"/>
    </source>
</evidence>
<feature type="compositionally biased region" description="Low complexity" evidence="15">
    <location>
        <begin position="56"/>
        <end position="68"/>
    </location>
</feature>
<dbReference type="FunFam" id="2.40.128.330:FF:000002">
    <property type="entry name" value="Inner membrane magnesium transporter mrs2"/>
    <property type="match status" value="1"/>
</dbReference>
<name>A0AA39QSS3_9LECA</name>
<keyword evidence="8 14" id="KW-1133">Transmembrane helix</keyword>
<evidence type="ECO:0000256" key="8">
    <source>
        <dbReference type="ARBA" id="ARBA00022989"/>
    </source>
</evidence>
<keyword evidence="17" id="KW-1185">Reference proteome</keyword>
<evidence type="ECO:0000313" key="16">
    <source>
        <dbReference type="EMBL" id="KAK0507410.1"/>
    </source>
</evidence>
<dbReference type="GO" id="GO:0015095">
    <property type="term" value="F:magnesium ion transmembrane transporter activity"/>
    <property type="evidence" value="ECO:0007669"/>
    <property type="project" value="TreeGrafter"/>
</dbReference>